<sequence length="217" mass="26052">MEKKLSFKIRQESIEMFFPKFRIKNKLHIIKILFEACRYILFEDLTNKLEENMLILNVDKMSRLFFISDNKTYSIHFPFTINISPIERKIYYKNILPIDARLISDIISIIHEPKFYSEDYFDFAESFSDIDDIYLGKTWPLLKDLLIFEDGYLRLDRDLDTFLKAKAEGKEHMHPENHIDIFYTSGNTFKIGLTKNVKHKFFIDLLNVKTDCIYLKY</sequence>
<evidence type="ECO:0000313" key="1">
    <source>
        <dbReference type="EMBL" id="GAA4143857.1"/>
    </source>
</evidence>
<protein>
    <submittedName>
        <fullName evidence="1">Uncharacterized protein</fullName>
    </submittedName>
</protein>
<name>A0ABP7YZ60_9SPHI</name>
<keyword evidence="2" id="KW-1185">Reference proteome</keyword>
<accession>A0ABP7YZ60</accession>
<gene>
    <name evidence="1" type="ORF">GCM10022216_26160</name>
</gene>
<reference evidence="2" key="1">
    <citation type="journal article" date="2019" name="Int. J. Syst. Evol. Microbiol.">
        <title>The Global Catalogue of Microorganisms (GCM) 10K type strain sequencing project: providing services to taxonomists for standard genome sequencing and annotation.</title>
        <authorList>
            <consortium name="The Broad Institute Genomics Platform"/>
            <consortium name="The Broad Institute Genome Sequencing Center for Infectious Disease"/>
            <person name="Wu L."/>
            <person name="Ma J."/>
        </authorList>
    </citation>
    <scope>NUCLEOTIDE SEQUENCE [LARGE SCALE GENOMIC DNA]</scope>
    <source>
        <strain evidence="2">JCM 16704</strain>
    </source>
</reference>
<dbReference type="RefSeq" id="WP_344675202.1">
    <property type="nucleotide sequence ID" value="NZ_BAAAZI010000011.1"/>
</dbReference>
<organism evidence="1 2">
    <name type="scientific">Sphingobacterium kyonggiense</name>
    <dbReference type="NCBI Taxonomy" id="714075"/>
    <lineage>
        <taxon>Bacteria</taxon>
        <taxon>Pseudomonadati</taxon>
        <taxon>Bacteroidota</taxon>
        <taxon>Sphingobacteriia</taxon>
        <taxon>Sphingobacteriales</taxon>
        <taxon>Sphingobacteriaceae</taxon>
        <taxon>Sphingobacterium</taxon>
    </lineage>
</organism>
<evidence type="ECO:0000313" key="2">
    <source>
        <dbReference type="Proteomes" id="UP001500101"/>
    </source>
</evidence>
<dbReference type="EMBL" id="BAAAZI010000011">
    <property type="protein sequence ID" value="GAA4143857.1"/>
    <property type="molecule type" value="Genomic_DNA"/>
</dbReference>
<dbReference type="Proteomes" id="UP001500101">
    <property type="component" value="Unassembled WGS sequence"/>
</dbReference>
<comment type="caution">
    <text evidence="1">The sequence shown here is derived from an EMBL/GenBank/DDBJ whole genome shotgun (WGS) entry which is preliminary data.</text>
</comment>
<proteinExistence type="predicted"/>